<dbReference type="Pfam" id="PF00012">
    <property type="entry name" value="HSP70"/>
    <property type="match status" value="1"/>
</dbReference>
<reference evidence="4" key="1">
    <citation type="submission" date="2022-11" db="EMBL/GenBank/DDBJ databases">
        <title>Centuries of genome instability and evolution in soft-shell clam transmissible cancer (bioRxiv).</title>
        <authorList>
            <person name="Hart S.F.M."/>
            <person name="Yonemitsu M.A."/>
            <person name="Giersch R.M."/>
            <person name="Beal B.F."/>
            <person name="Arriagada G."/>
            <person name="Davis B.W."/>
            <person name="Ostrander E.A."/>
            <person name="Goff S.P."/>
            <person name="Metzger M.J."/>
        </authorList>
    </citation>
    <scope>NUCLEOTIDE SEQUENCE</scope>
    <source>
        <strain evidence="4">MELC-2E11</strain>
        <tissue evidence="4">Siphon/mantle</tissue>
    </source>
</reference>
<evidence type="ECO:0000256" key="2">
    <source>
        <dbReference type="ARBA" id="ARBA00022741"/>
    </source>
</evidence>
<dbReference type="EMBL" id="CP111019">
    <property type="protein sequence ID" value="WAR11764.1"/>
    <property type="molecule type" value="Genomic_DNA"/>
</dbReference>
<dbReference type="InterPro" id="IPR013126">
    <property type="entry name" value="Hsp_70_fam"/>
</dbReference>
<name>A0ABY7ETP1_MYAAR</name>
<dbReference type="PANTHER" id="PTHR14187:SF5">
    <property type="entry name" value="HEAT SHOCK 70 KDA PROTEIN 12A"/>
    <property type="match status" value="1"/>
</dbReference>
<keyword evidence="2" id="KW-0547">Nucleotide-binding</keyword>
<organism evidence="4 5">
    <name type="scientific">Mya arenaria</name>
    <name type="common">Soft-shell clam</name>
    <dbReference type="NCBI Taxonomy" id="6604"/>
    <lineage>
        <taxon>Eukaryota</taxon>
        <taxon>Metazoa</taxon>
        <taxon>Spiralia</taxon>
        <taxon>Lophotrochozoa</taxon>
        <taxon>Mollusca</taxon>
        <taxon>Bivalvia</taxon>
        <taxon>Autobranchia</taxon>
        <taxon>Heteroconchia</taxon>
        <taxon>Euheterodonta</taxon>
        <taxon>Imparidentia</taxon>
        <taxon>Neoheterodontei</taxon>
        <taxon>Myida</taxon>
        <taxon>Myoidea</taxon>
        <taxon>Myidae</taxon>
        <taxon>Mya</taxon>
    </lineage>
</organism>
<accession>A0ABY7ETP1</accession>
<proteinExistence type="inferred from homology"/>
<keyword evidence="5" id="KW-1185">Reference proteome</keyword>
<gene>
    <name evidence="4" type="ORF">MAR_025944</name>
</gene>
<evidence type="ECO:0000256" key="3">
    <source>
        <dbReference type="ARBA" id="ARBA00022840"/>
    </source>
</evidence>
<dbReference type="SUPFAM" id="SSF53067">
    <property type="entry name" value="Actin-like ATPase domain"/>
    <property type="match status" value="1"/>
</dbReference>
<dbReference type="Proteomes" id="UP001164746">
    <property type="component" value="Chromosome 8"/>
</dbReference>
<sequence>MSETMTTSKPGWNGLNRSASVEDIQGKKMPAMTIFSMSLRYLRDHLVEALTRQVDGIKETDILYVLTVPAIWSDAAKQFMREAAIQAGFDADRIMLALEPEAASIWCQHINTSIKSDLSKTGSQRMVVEQQTSLSMSGIVMAR</sequence>
<keyword evidence="3" id="KW-0067">ATP-binding</keyword>
<dbReference type="Gene3D" id="3.30.420.40">
    <property type="match status" value="1"/>
</dbReference>
<dbReference type="InterPro" id="IPR043129">
    <property type="entry name" value="ATPase_NBD"/>
</dbReference>
<comment type="similarity">
    <text evidence="1">Belongs to the heat shock protein 70 family.</text>
</comment>
<evidence type="ECO:0000313" key="5">
    <source>
        <dbReference type="Proteomes" id="UP001164746"/>
    </source>
</evidence>
<evidence type="ECO:0000313" key="4">
    <source>
        <dbReference type="EMBL" id="WAR11764.1"/>
    </source>
</evidence>
<dbReference type="PANTHER" id="PTHR14187">
    <property type="entry name" value="ALPHA KINASE/ELONGATION FACTOR 2 KINASE"/>
    <property type="match status" value="1"/>
</dbReference>
<protein>
    <submittedName>
        <fullName evidence="4">HS12B-like protein</fullName>
    </submittedName>
</protein>
<evidence type="ECO:0000256" key="1">
    <source>
        <dbReference type="ARBA" id="ARBA00007381"/>
    </source>
</evidence>